<dbReference type="EMBL" id="CP032489">
    <property type="protein sequence ID" value="AYD47997.1"/>
    <property type="molecule type" value="Genomic_DNA"/>
</dbReference>
<dbReference type="Pfam" id="PF20613">
    <property type="entry name" value="HipA_2"/>
    <property type="match status" value="1"/>
</dbReference>
<dbReference type="InterPro" id="IPR046748">
    <property type="entry name" value="HipA_2"/>
</dbReference>
<reference evidence="2 3" key="1">
    <citation type="submission" date="2018-09" db="EMBL/GenBank/DDBJ databases">
        <title>Arachidicoccus sp. nov., a bacterium isolated from soil.</title>
        <authorList>
            <person name="Weon H.-Y."/>
            <person name="Kwon S.-W."/>
            <person name="Lee S.A."/>
        </authorList>
    </citation>
    <scope>NUCLEOTIDE SEQUENCE [LARGE SCALE GENOMIC DNA]</scope>
    <source>
        <strain evidence="2 3">KIS59-12</strain>
    </source>
</reference>
<evidence type="ECO:0000313" key="3">
    <source>
        <dbReference type="Proteomes" id="UP000266118"/>
    </source>
</evidence>
<name>A0A386HPX5_9BACT</name>
<dbReference type="Proteomes" id="UP000266118">
    <property type="component" value="Chromosome"/>
</dbReference>
<protein>
    <recommendedName>
        <fullName evidence="1">HipA-like kinase domain-containing protein</fullName>
    </recommendedName>
</protein>
<sequence>MFNELIAAKFAEIWGIMTPEISLIKVKKEHVPSDKYPTIQSSLFNKECFGSLYLEGSKEIDLSLISLFEESSFRDKLSNREDYLKIALFDIWIANEDRNHNNFNLLLFVAPNKMNFFYAIDHVNIFNSSYLNYGIADLTEDDSLIKTELAKILFKNSKKLTQIVDSLVENFSLRIQECYNNLDKIIALTPNSWGIEKEEVKGKIVQNLFTEEWAKRCERNFREFIQSFIIN</sequence>
<dbReference type="AlphaFoldDB" id="A0A386HPX5"/>
<proteinExistence type="predicted"/>
<dbReference type="Gene3D" id="1.10.1070.20">
    <property type="match status" value="1"/>
</dbReference>
<organism evidence="2 3">
    <name type="scientific">Arachidicoccus soli</name>
    <dbReference type="NCBI Taxonomy" id="2341117"/>
    <lineage>
        <taxon>Bacteria</taxon>
        <taxon>Pseudomonadati</taxon>
        <taxon>Bacteroidota</taxon>
        <taxon>Chitinophagia</taxon>
        <taxon>Chitinophagales</taxon>
        <taxon>Chitinophagaceae</taxon>
        <taxon>Arachidicoccus</taxon>
    </lineage>
</organism>
<feature type="domain" description="HipA-like kinase" evidence="1">
    <location>
        <begin position="2"/>
        <end position="210"/>
    </location>
</feature>
<gene>
    <name evidence="2" type="ORF">D6B99_10585</name>
</gene>
<keyword evidence="3" id="KW-1185">Reference proteome</keyword>
<dbReference type="KEGG" id="ark:D6B99_10585"/>
<accession>A0A386HPX5</accession>
<dbReference type="RefSeq" id="WP_119988006.1">
    <property type="nucleotide sequence ID" value="NZ_CP032489.1"/>
</dbReference>
<evidence type="ECO:0000259" key="1">
    <source>
        <dbReference type="Pfam" id="PF20613"/>
    </source>
</evidence>
<evidence type="ECO:0000313" key="2">
    <source>
        <dbReference type="EMBL" id="AYD47997.1"/>
    </source>
</evidence>
<dbReference type="OrthoDB" id="1092050at2"/>